<proteinExistence type="predicted"/>
<dbReference type="EMBL" id="JADBJN010000002">
    <property type="protein sequence ID" value="KAG5676476.1"/>
    <property type="molecule type" value="Genomic_DNA"/>
</dbReference>
<dbReference type="Proteomes" id="UP001107558">
    <property type="component" value="Chromosome 2"/>
</dbReference>
<dbReference type="AlphaFoldDB" id="A0A9J6C2S1"/>
<comment type="caution">
    <text evidence="2">The sequence shown here is derived from an EMBL/GenBank/DDBJ whole genome shotgun (WGS) entry which is preliminary data.</text>
</comment>
<dbReference type="GO" id="GO:0005576">
    <property type="term" value="C:extracellular region"/>
    <property type="evidence" value="ECO:0007669"/>
    <property type="project" value="UniProtKB-SubCell"/>
</dbReference>
<keyword evidence="1" id="KW-0732">Signal</keyword>
<evidence type="ECO:0000313" key="3">
    <source>
        <dbReference type="Proteomes" id="UP001107558"/>
    </source>
</evidence>
<feature type="chain" id="PRO_5039927935" evidence="1">
    <location>
        <begin position="19"/>
        <end position="277"/>
    </location>
</feature>
<keyword evidence="3" id="KW-1185">Reference proteome</keyword>
<gene>
    <name evidence="2" type="ORF">PVAND_006307</name>
</gene>
<feature type="signal peptide" evidence="1">
    <location>
        <begin position="1"/>
        <end position="18"/>
    </location>
</feature>
<protein>
    <submittedName>
        <fullName evidence="2">Uncharacterized protein</fullName>
    </submittedName>
</protein>
<sequence length="277" mass="30585">MKIIFVLIFLSVSSLIDAKHHQHHCHQYFDCDLGQIWDQESCSCKCISDASSCKNREIFDDYFCTCFCPYSRHHKCSDKKKQWSYINCDCVCKDEKARKACTNGRWSKSQCKCIPNTTTTSITVKLTTTQQINTIQSVTESSTTQSATKISTTQTITDTTATPQITETSTVTQTDATTISSSVSKSIALKSALASYFGQNTGISIWINGQQVPIIGSWVGYLGLIQVNILNTDWPSSFYSNTLNRMQITNSGGAFVTKAADPTATASFICETLTAII</sequence>
<evidence type="ECO:0000256" key="1">
    <source>
        <dbReference type="SAM" id="SignalP"/>
    </source>
</evidence>
<name>A0A9J6C2S1_POLVA</name>
<reference evidence="2" key="1">
    <citation type="submission" date="2021-03" db="EMBL/GenBank/DDBJ databases">
        <title>Chromosome level genome of the anhydrobiotic midge Polypedilum vanderplanki.</title>
        <authorList>
            <person name="Yoshida Y."/>
            <person name="Kikawada T."/>
            <person name="Gusev O."/>
        </authorList>
    </citation>
    <scope>NUCLEOTIDE SEQUENCE</scope>
    <source>
        <strain evidence="2">NIAS01</strain>
        <tissue evidence="2">Whole body or cell culture</tissue>
    </source>
</reference>
<accession>A0A9J6C2S1</accession>
<evidence type="ECO:0000313" key="2">
    <source>
        <dbReference type="EMBL" id="KAG5676476.1"/>
    </source>
</evidence>
<organism evidence="2 3">
    <name type="scientific">Polypedilum vanderplanki</name>
    <name type="common">Sleeping chironomid midge</name>
    <dbReference type="NCBI Taxonomy" id="319348"/>
    <lineage>
        <taxon>Eukaryota</taxon>
        <taxon>Metazoa</taxon>
        <taxon>Ecdysozoa</taxon>
        <taxon>Arthropoda</taxon>
        <taxon>Hexapoda</taxon>
        <taxon>Insecta</taxon>
        <taxon>Pterygota</taxon>
        <taxon>Neoptera</taxon>
        <taxon>Endopterygota</taxon>
        <taxon>Diptera</taxon>
        <taxon>Nematocera</taxon>
        <taxon>Chironomoidea</taxon>
        <taxon>Chironomidae</taxon>
        <taxon>Chironominae</taxon>
        <taxon>Polypedilum</taxon>
        <taxon>Polypedilum</taxon>
    </lineage>
</organism>